<evidence type="ECO:0000256" key="6">
    <source>
        <dbReference type="ARBA" id="ARBA00022989"/>
    </source>
</evidence>
<evidence type="ECO:0000313" key="11">
    <source>
        <dbReference type="Proteomes" id="UP000319576"/>
    </source>
</evidence>
<evidence type="ECO:0000256" key="4">
    <source>
        <dbReference type="ARBA" id="ARBA00022475"/>
    </source>
</evidence>
<dbReference type="Proteomes" id="UP000319576">
    <property type="component" value="Chromosome"/>
</dbReference>
<keyword evidence="5 8" id="KW-0812">Transmembrane</keyword>
<feature type="transmembrane region" description="Helical" evidence="9">
    <location>
        <begin position="247"/>
        <end position="269"/>
    </location>
</feature>
<keyword evidence="6 9" id="KW-1133">Transmembrane helix</keyword>
<feature type="transmembrane region" description="Helical" evidence="9">
    <location>
        <begin position="23"/>
        <end position="45"/>
    </location>
</feature>
<dbReference type="AlphaFoldDB" id="A0A517XTM8"/>
<dbReference type="Gene3D" id="1.10.3470.10">
    <property type="entry name" value="ABC transporter involved in vitamin B12 uptake, BtuC"/>
    <property type="match status" value="1"/>
</dbReference>
<organism evidence="10 11">
    <name type="scientific">Urbifossiella limnaea</name>
    <dbReference type="NCBI Taxonomy" id="2528023"/>
    <lineage>
        <taxon>Bacteria</taxon>
        <taxon>Pseudomonadati</taxon>
        <taxon>Planctomycetota</taxon>
        <taxon>Planctomycetia</taxon>
        <taxon>Gemmatales</taxon>
        <taxon>Gemmataceae</taxon>
        <taxon>Urbifossiella</taxon>
    </lineage>
</organism>
<dbReference type="GO" id="GO:0043190">
    <property type="term" value="C:ATP-binding cassette (ABC) transporter complex"/>
    <property type="evidence" value="ECO:0007669"/>
    <property type="project" value="InterPro"/>
</dbReference>
<dbReference type="PANTHER" id="PTHR30477">
    <property type="entry name" value="ABC-TRANSPORTER METAL-BINDING PROTEIN"/>
    <property type="match status" value="1"/>
</dbReference>
<dbReference type="KEGG" id="uli:ETAA1_28150"/>
<feature type="transmembrane region" description="Helical" evidence="9">
    <location>
        <begin position="160"/>
        <end position="179"/>
    </location>
</feature>
<comment type="subcellular location">
    <subcellularLocation>
        <location evidence="1 8">Cell membrane</location>
        <topology evidence="1 8">Multi-pass membrane protein</topology>
    </subcellularLocation>
</comment>
<keyword evidence="4" id="KW-1003">Cell membrane</keyword>
<dbReference type="Pfam" id="PF00950">
    <property type="entry name" value="ABC-3"/>
    <property type="match status" value="1"/>
</dbReference>
<gene>
    <name evidence="10" type="primary">mntB</name>
    <name evidence="10" type="ORF">ETAA1_28150</name>
</gene>
<dbReference type="InterPro" id="IPR037294">
    <property type="entry name" value="ABC_BtuC-like"/>
</dbReference>
<feature type="transmembrane region" description="Helical" evidence="9">
    <location>
        <begin position="50"/>
        <end position="70"/>
    </location>
</feature>
<feature type="transmembrane region" description="Helical" evidence="9">
    <location>
        <begin position="108"/>
        <end position="127"/>
    </location>
</feature>
<evidence type="ECO:0000256" key="2">
    <source>
        <dbReference type="ARBA" id="ARBA00008034"/>
    </source>
</evidence>
<accession>A0A517XTM8</accession>
<keyword evidence="11" id="KW-1185">Reference proteome</keyword>
<keyword evidence="7 9" id="KW-0472">Membrane</keyword>
<evidence type="ECO:0000256" key="7">
    <source>
        <dbReference type="ARBA" id="ARBA00023136"/>
    </source>
</evidence>
<dbReference type="EMBL" id="CP036273">
    <property type="protein sequence ID" value="QDU20853.1"/>
    <property type="molecule type" value="Genomic_DNA"/>
</dbReference>
<evidence type="ECO:0000256" key="5">
    <source>
        <dbReference type="ARBA" id="ARBA00022692"/>
    </source>
</evidence>
<feature type="transmembrane region" description="Helical" evidence="9">
    <location>
        <begin position="275"/>
        <end position="298"/>
    </location>
</feature>
<comment type="similarity">
    <text evidence="2 8">Belongs to the ABC-3 integral membrane protein family.</text>
</comment>
<evidence type="ECO:0000313" key="10">
    <source>
        <dbReference type="EMBL" id="QDU20853.1"/>
    </source>
</evidence>
<evidence type="ECO:0000256" key="8">
    <source>
        <dbReference type="RuleBase" id="RU003943"/>
    </source>
</evidence>
<name>A0A517XTM8_9BACT</name>
<sequence>MGATEACPRGLTHRTNPVVSSTALTAVILSLVAAACALPGVFLLLRRMSLVSDAVGHVLLFGIVLTYFVVRDVDSPWLFAGAAAAGLASVALVELLQKTRLVKEDAAIGLVFPALFAGGVLLASVYLRNTHLDADAVLLGHPDLATGDERQIGGVFVPAAGLRLAGVLALNLALLLLFFKELKLTTFDPALAAALGFRPGRVHYGLMAVVSVTAVAAFDAVGPVLVVGFFVVPAAAAYLLTDRLGVLLVVAGVIGVGAAWAGTYLAAVVDANTAGAVAAVLGAMFAAVFVFAPGRGLVAQAARRWRQRRDFFETMLTVHLLHHEGTATEADESAAAGLHTHFHWTPRDTAAVVRRAVRHGLVERAGEGLKLTATGRERARDVGPASGRPA</sequence>
<evidence type="ECO:0000256" key="9">
    <source>
        <dbReference type="SAM" id="Phobius"/>
    </source>
</evidence>
<evidence type="ECO:0000256" key="3">
    <source>
        <dbReference type="ARBA" id="ARBA00022448"/>
    </source>
</evidence>
<feature type="transmembrane region" description="Helical" evidence="9">
    <location>
        <begin position="76"/>
        <end position="96"/>
    </location>
</feature>
<dbReference type="PANTHER" id="PTHR30477:SF8">
    <property type="entry name" value="METAL TRANSPORT SYSTEM MEMBRANE PROTEIN CT_070-RELATED"/>
    <property type="match status" value="1"/>
</dbReference>
<protein>
    <submittedName>
        <fullName evidence="10">Manganese transport system membrane protein MntB</fullName>
    </submittedName>
</protein>
<keyword evidence="3 8" id="KW-0813">Transport</keyword>
<dbReference type="GO" id="GO:0010043">
    <property type="term" value="P:response to zinc ion"/>
    <property type="evidence" value="ECO:0007669"/>
    <property type="project" value="TreeGrafter"/>
</dbReference>
<dbReference type="InterPro" id="IPR001626">
    <property type="entry name" value="ABC_TroCD"/>
</dbReference>
<evidence type="ECO:0000256" key="1">
    <source>
        <dbReference type="ARBA" id="ARBA00004651"/>
    </source>
</evidence>
<dbReference type="SUPFAM" id="SSF81345">
    <property type="entry name" value="ABC transporter involved in vitamin B12 uptake, BtuC"/>
    <property type="match status" value="1"/>
</dbReference>
<proteinExistence type="inferred from homology"/>
<reference evidence="10 11" key="1">
    <citation type="submission" date="2019-02" db="EMBL/GenBank/DDBJ databases">
        <title>Deep-cultivation of Planctomycetes and their phenomic and genomic characterization uncovers novel biology.</title>
        <authorList>
            <person name="Wiegand S."/>
            <person name="Jogler M."/>
            <person name="Boedeker C."/>
            <person name="Pinto D."/>
            <person name="Vollmers J."/>
            <person name="Rivas-Marin E."/>
            <person name="Kohn T."/>
            <person name="Peeters S.H."/>
            <person name="Heuer A."/>
            <person name="Rast P."/>
            <person name="Oberbeckmann S."/>
            <person name="Bunk B."/>
            <person name="Jeske O."/>
            <person name="Meyerdierks A."/>
            <person name="Storesund J.E."/>
            <person name="Kallscheuer N."/>
            <person name="Luecker S."/>
            <person name="Lage O.M."/>
            <person name="Pohl T."/>
            <person name="Merkel B.J."/>
            <person name="Hornburger P."/>
            <person name="Mueller R.-W."/>
            <person name="Bruemmer F."/>
            <person name="Labrenz M."/>
            <person name="Spormann A.M."/>
            <person name="Op den Camp H."/>
            <person name="Overmann J."/>
            <person name="Amann R."/>
            <person name="Jetten M.S.M."/>
            <person name="Mascher T."/>
            <person name="Medema M.H."/>
            <person name="Devos D.P."/>
            <person name="Kaster A.-K."/>
            <person name="Ovreas L."/>
            <person name="Rohde M."/>
            <person name="Galperin M.Y."/>
            <person name="Jogler C."/>
        </authorList>
    </citation>
    <scope>NUCLEOTIDE SEQUENCE [LARGE SCALE GENOMIC DNA]</scope>
    <source>
        <strain evidence="10 11">ETA_A1</strain>
    </source>
</reference>
<dbReference type="GO" id="GO:0055085">
    <property type="term" value="P:transmembrane transport"/>
    <property type="evidence" value="ECO:0007669"/>
    <property type="project" value="InterPro"/>
</dbReference>